<feature type="region of interest" description="Disordered" evidence="3">
    <location>
        <begin position="212"/>
        <end position="231"/>
    </location>
</feature>
<accession>Q0FUR0</accession>
<dbReference type="Pfam" id="PF00440">
    <property type="entry name" value="TetR_N"/>
    <property type="match status" value="1"/>
</dbReference>
<evidence type="ECO:0000256" key="2">
    <source>
        <dbReference type="PROSITE-ProRule" id="PRU00335"/>
    </source>
</evidence>
<dbReference type="HOGENOM" id="CLU_099040_0_0_5"/>
<dbReference type="PROSITE" id="PS50977">
    <property type="entry name" value="HTH_TETR_2"/>
    <property type="match status" value="1"/>
</dbReference>
<feature type="domain" description="HTH tetR-type" evidence="4">
    <location>
        <begin position="20"/>
        <end position="79"/>
    </location>
</feature>
<dbReference type="RefSeq" id="WP_007803813.1">
    <property type="nucleotide sequence ID" value="NZ_DS022279.1"/>
</dbReference>
<dbReference type="Gene3D" id="1.10.357.10">
    <property type="entry name" value="Tetracycline Repressor, domain 2"/>
    <property type="match status" value="1"/>
</dbReference>
<dbReference type="PANTHER" id="PTHR30055">
    <property type="entry name" value="HTH-TYPE TRANSCRIPTIONAL REGULATOR RUTR"/>
    <property type="match status" value="1"/>
</dbReference>
<protein>
    <submittedName>
        <fullName evidence="5">Transcriptional regulatory protein</fullName>
    </submittedName>
</protein>
<dbReference type="STRING" id="314265.R2601_01240"/>
<evidence type="ECO:0000313" key="6">
    <source>
        <dbReference type="Proteomes" id="UP000006230"/>
    </source>
</evidence>
<evidence type="ECO:0000259" key="4">
    <source>
        <dbReference type="PROSITE" id="PS50977"/>
    </source>
</evidence>
<gene>
    <name evidence="5" type="ORF">R2601_01240</name>
</gene>
<proteinExistence type="predicted"/>
<dbReference type="InterPro" id="IPR001647">
    <property type="entry name" value="HTH_TetR"/>
</dbReference>
<dbReference type="OrthoDB" id="7465645at2"/>
<keyword evidence="6" id="KW-1185">Reference proteome</keyword>
<keyword evidence="1 2" id="KW-0238">DNA-binding</keyword>
<dbReference type="InterPro" id="IPR050109">
    <property type="entry name" value="HTH-type_TetR-like_transc_reg"/>
</dbReference>
<dbReference type="PANTHER" id="PTHR30055:SF181">
    <property type="entry name" value="BLR6905 PROTEIN"/>
    <property type="match status" value="1"/>
</dbReference>
<evidence type="ECO:0000256" key="1">
    <source>
        <dbReference type="ARBA" id="ARBA00023125"/>
    </source>
</evidence>
<dbReference type="Proteomes" id="UP000006230">
    <property type="component" value="Unassembled WGS sequence"/>
</dbReference>
<evidence type="ECO:0000256" key="3">
    <source>
        <dbReference type="SAM" id="MobiDB-lite"/>
    </source>
</evidence>
<dbReference type="PRINTS" id="PR00455">
    <property type="entry name" value="HTHTETR"/>
</dbReference>
<dbReference type="SUPFAM" id="SSF46689">
    <property type="entry name" value="Homeodomain-like"/>
    <property type="match status" value="1"/>
</dbReference>
<dbReference type="AlphaFoldDB" id="Q0FUR0"/>
<evidence type="ECO:0000313" key="5">
    <source>
        <dbReference type="EMBL" id="EAU48021.1"/>
    </source>
</evidence>
<dbReference type="eggNOG" id="COG1309">
    <property type="taxonomic scope" value="Bacteria"/>
</dbReference>
<name>Q0FUR0_SALBH</name>
<comment type="caution">
    <text evidence="5">The sequence shown here is derived from an EMBL/GenBank/DDBJ whole genome shotgun (WGS) entry which is preliminary data.</text>
</comment>
<dbReference type="GO" id="GO:0000976">
    <property type="term" value="F:transcription cis-regulatory region binding"/>
    <property type="evidence" value="ECO:0007669"/>
    <property type="project" value="TreeGrafter"/>
</dbReference>
<reference evidence="5 6" key="1">
    <citation type="journal article" date="2010" name="J. Bacteriol.">
        <title>Genome sequences of Pelagibaca bermudensis HTCC2601T and Maritimibacter alkaliphilus HTCC2654T, the type strains of two marine Roseobacter genera.</title>
        <authorList>
            <person name="Thrash J.C."/>
            <person name="Cho J.C."/>
            <person name="Ferriera S."/>
            <person name="Johnson J."/>
            <person name="Vergin K.L."/>
            <person name="Giovannoni S.J."/>
        </authorList>
    </citation>
    <scope>NUCLEOTIDE SEQUENCE [LARGE SCALE GENOMIC DNA]</scope>
    <source>
        <strain evidence="6">DSM 26914 / JCM 13377 / KCTC 12554 / HTCC2601</strain>
    </source>
</reference>
<dbReference type="GO" id="GO:0003700">
    <property type="term" value="F:DNA-binding transcription factor activity"/>
    <property type="evidence" value="ECO:0007669"/>
    <property type="project" value="TreeGrafter"/>
</dbReference>
<sequence>MDGTTGQDGDIGTRRRLPPRERREQIVAEAVRFFAEVGLDGNTRQLAKRLGVTQSLLFKYFATKEDLLEAVYERVYLGRLSADWPTRMADRSTPLRTRLLEFYTEYSGLIFEHDWMRIFMFSGLAGAALNHRYLEHLSETILTPVLAETAALATTDKQPTMEDIWNLHGGIVYIGIRKHIYGLPTPDCPDAAIANAIDKYLSYFDIGYGKDASPHISRPDRPDDGPPAPGD</sequence>
<feature type="DNA-binding region" description="H-T-H motif" evidence="2">
    <location>
        <begin position="42"/>
        <end position="61"/>
    </location>
</feature>
<dbReference type="EMBL" id="AATQ01000003">
    <property type="protein sequence ID" value="EAU48021.1"/>
    <property type="molecule type" value="Genomic_DNA"/>
</dbReference>
<organism evidence="5 6">
    <name type="scientific">Salipiger bermudensis (strain DSM 26914 / JCM 13377 / KCTC 12554 / HTCC2601)</name>
    <name type="common">Pelagibaca bermudensis</name>
    <dbReference type="NCBI Taxonomy" id="314265"/>
    <lineage>
        <taxon>Bacteria</taxon>
        <taxon>Pseudomonadati</taxon>
        <taxon>Pseudomonadota</taxon>
        <taxon>Alphaproteobacteria</taxon>
        <taxon>Rhodobacterales</taxon>
        <taxon>Roseobacteraceae</taxon>
        <taxon>Salipiger</taxon>
    </lineage>
</organism>
<dbReference type="InterPro" id="IPR009057">
    <property type="entry name" value="Homeodomain-like_sf"/>
</dbReference>